<keyword evidence="2" id="KW-1185">Reference proteome</keyword>
<accession>A0A8E2EII4</accession>
<evidence type="ECO:0000313" key="1">
    <source>
        <dbReference type="EMBL" id="OCK84576.1"/>
    </source>
</evidence>
<proteinExistence type="predicted"/>
<gene>
    <name evidence="1" type="ORF">K432DRAFT_459835</name>
</gene>
<organism evidence="1 2">
    <name type="scientific">Lepidopterella palustris CBS 459.81</name>
    <dbReference type="NCBI Taxonomy" id="1314670"/>
    <lineage>
        <taxon>Eukaryota</taxon>
        <taxon>Fungi</taxon>
        <taxon>Dikarya</taxon>
        <taxon>Ascomycota</taxon>
        <taxon>Pezizomycotina</taxon>
        <taxon>Dothideomycetes</taxon>
        <taxon>Pleosporomycetidae</taxon>
        <taxon>Mytilinidiales</taxon>
        <taxon>Argynnaceae</taxon>
        <taxon>Lepidopterella</taxon>
    </lineage>
</organism>
<evidence type="ECO:0000313" key="2">
    <source>
        <dbReference type="Proteomes" id="UP000250266"/>
    </source>
</evidence>
<protein>
    <submittedName>
        <fullName evidence="1">Uncharacterized protein</fullName>
    </submittedName>
</protein>
<dbReference type="Proteomes" id="UP000250266">
    <property type="component" value="Unassembled WGS sequence"/>
</dbReference>
<dbReference type="EMBL" id="KV744834">
    <property type="protein sequence ID" value="OCK84576.1"/>
    <property type="molecule type" value="Genomic_DNA"/>
</dbReference>
<dbReference type="OrthoDB" id="4934446at2759"/>
<name>A0A8E2EII4_9PEZI</name>
<sequence length="253" mass="28349">EYKSQERSVQFVKRIFHDFGHLWRHVLRNRYNDLAFRRLTRAIIQLATIDLNLVETNISRPGWKGHFVTLHDLLHWEPFPPHIISVGHCRIVLSQHLSNAISILREDCAERMEPLTLSPAPSNPTGPYVTCTQPFPLLNALATPSEDVVKLLLSATQPDPPTTPIYNLPIELQDEILYHVSIGAVEGAGMGCMLGLSLPCLWAIGAEKIVAGDVLFRAEDSPTEQRIRFGDFFSALANKCQSPGEEDKCACCR</sequence>
<feature type="non-terminal residue" evidence="1">
    <location>
        <position position="253"/>
    </location>
</feature>
<dbReference type="AlphaFoldDB" id="A0A8E2EII4"/>
<reference evidence="1 2" key="1">
    <citation type="journal article" date="2016" name="Nat. Commun.">
        <title>Ectomycorrhizal ecology is imprinted in the genome of the dominant symbiotic fungus Cenococcum geophilum.</title>
        <authorList>
            <consortium name="DOE Joint Genome Institute"/>
            <person name="Peter M."/>
            <person name="Kohler A."/>
            <person name="Ohm R.A."/>
            <person name="Kuo A."/>
            <person name="Krutzmann J."/>
            <person name="Morin E."/>
            <person name="Arend M."/>
            <person name="Barry K.W."/>
            <person name="Binder M."/>
            <person name="Choi C."/>
            <person name="Clum A."/>
            <person name="Copeland A."/>
            <person name="Grisel N."/>
            <person name="Haridas S."/>
            <person name="Kipfer T."/>
            <person name="LaButti K."/>
            <person name="Lindquist E."/>
            <person name="Lipzen A."/>
            <person name="Maire R."/>
            <person name="Meier B."/>
            <person name="Mihaltcheva S."/>
            <person name="Molinier V."/>
            <person name="Murat C."/>
            <person name="Poggeler S."/>
            <person name="Quandt C.A."/>
            <person name="Sperisen C."/>
            <person name="Tritt A."/>
            <person name="Tisserant E."/>
            <person name="Crous P.W."/>
            <person name="Henrissat B."/>
            <person name="Nehls U."/>
            <person name="Egli S."/>
            <person name="Spatafora J.W."/>
            <person name="Grigoriev I.V."/>
            <person name="Martin F.M."/>
        </authorList>
    </citation>
    <scope>NUCLEOTIDE SEQUENCE [LARGE SCALE GENOMIC DNA]</scope>
    <source>
        <strain evidence="1 2">CBS 459.81</strain>
    </source>
</reference>